<name>A0A517ND06_9BACT</name>
<evidence type="ECO:0000256" key="2">
    <source>
        <dbReference type="SAM" id="SignalP"/>
    </source>
</evidence>
<dbReference type="RefSeq" id="WP_218933285.1">
    <property type="nucleotide sequence ID" value="NZ_CP036525.1"/>
</dbReference>
<proteinExistence type="predicted"/>
<evidence type="ECO:0000256" key="1">
    <source>
        <dbReference type="SAM" id="MobiDB-lite"/>
    </source>
</evidence>
<gene>
    <name evidence="3" type="ORF">K227x_33840</name>
</gene>
<feature type="region of interest" description="Disordered" evidence="1">
    <location>
        <begin position="131"/>
        <end position="228"/>
    </location>
</feature>
<evidence type="ECO:0000313" key="3">
    <source>
        <dbReference type="EMBL" id="QDT04986.1"/>
    </source>
</evidence>
<evidence type="ECO:0000313" key="4">
    <source>
        <dbReference type="Proteomes" id="UP000318538"/>
    </source>
</evidence>
<protein>
    <submittedName>
        <fullName evidence="3">Uncharacterized protein</fullName>
    </submittedName>
</protein>
<reference evidence="3 4" key="1">
    <citation type="submission" date="2019-02" db="EMBL/GenBank/DDBJ databases">
        <title>Deep-cultivation of Planctomycetes and their phenomic and genomic characterization uncovers novel biology.</title>
        <authorList>
            <person name="Wiegand S."/>
            <person name="Jogler M."/>
            <person name="Boedeker C."/>
            <person name="Pinto D."/>
            <person name="Vollmers J."/>
            <person name="Rivas-Marin E."/>
            <person name="Kohn T."/>
            <person name="Peeters S.H."/>
            <person name="Heuer A."/>
            <person name="Rast P."/>
            <person name="Oberbeckmann S."/>
            <person name="Bunk B."/>
            <person name="Jeske O."/>
            <person name="Meyerdierks A."/>
            <person name="Storesund J.E."/>
            <person name="Kallscheuer N."/>
            <person name="Luecker S."/>
            <person name="Lage O.M."/>
            <person name="Pohl T."/>
            <person name="Merkel B.J."/>
            <person name="Hornburger P."/>
            <person name="Mueller R.-W."/>
            <person name="Bruemmer F."/>
            <person name="Labrenz M."/>
            <person name="Spormann A.M."/>
            <person name="Op den Camp H."/>
            <person name="Overmann J."/>
            <person name="Amann R."/>
            <person name="Jetten M.S.M."/>
            <person name="Mascher T."/>
            <person name="Medema M.H."/>
            <person name="Devos D.P."/>
            <person name="Kaster A.-K."/>
            <person name="Ovreas L."/>
            <person name="Rohde M."/>
            <person name="Galperin M.Y."/>
            <person name="Jogler C."/>
        </authorList>
    </citation>
    <scope>NUCLEOTIDE SEQUENCE [LARGE SCALE GENOMIC DNA]</scope>
    <source>
        <strain evidence="3 4">K22_7</strain>
    </source>
</reference>
<dbReference type="KEGG" id="rlc:K227x_33840"/>
<keyword evidence="2" id="KW-0732">Signal</keyword>
<keyword evidence="4" id="KW-1185">Reference proteome</keyword>
<dbReference type="AlphaFoldDB" id="A0A517ND06"/>
<feature type="region of interest" description="Disordered" evidence="1">
    <location>
        <begin position="32"/>
        <end position="92"/>
    </location>
</feature>
<dbReference type="EMBL" id="CP036525">
    <property type="protein sequence ID" value="QDT04986.1"/>
    <property type="molecule type" value="Genomic_DNA"/>
</dbReference>
<dbReference type="Proteomes" id="UP000318538">
    <property type="component" value="Chromosome"/>
</dbReference>
<accession>A0A517ND06</accession>
<organism evidence="3 4">
    <name type="scientific">Rubripirellula lacrimiformis</name>
    <dbReference type="NCBI Taxonomy" id="1930273"/>
    <lineage>
        <taxon>Bacteria</taxon>
        <taxon>Pseudomonadati</taxon>
        <taxon>Planctomycetota</taxon>
        <taxon>Planctomycetia</taxon>
        <taxon>Pirellulales</taxon>
        <taxon>Pirellulaceae</taxon>
        <taxon>Rubripirellula</taxon>
    </lineage>
</organism>
<feature type="signal peptide" evidence="2">
    <location>
        <begin position="1"/>
        <end position="25"/>
    </location>
</feature>
<sequence length="240" mass="25602" precursor="true">MLKNDFVATAVLALATALSQTPATAQHWHGYDHGAQHHANGHHANGHHGYPSAVQGYFEPHSPAPFDAQHHHAGSHFADSHHHDPNGFHTHAQIPNAYAGSMQQVPNNRQMRDGNSAFQPRFPNAAADSAYVHGHQPNAGHGHDHGDHNHDGHFHGAIDPDPGYSADNFATPDRQPMAAPTLPNQNGPPIHNMAPIQPRLDGPSNRQAPQSPAIPNDGPVIMDGPPPSLTVVGCRPIAIA</sequence>
<feature type="chain" id="PRO_5021926213" evidence="2">
    <location>
        <begin position="26"/>
        <end position="240"/>
    </location>
</feature>
<feature type="compositionally biased region" description="Basic and acidic residues" evidence="1">
    <location>
        <begin position="141"/>
        <end position="158"/>
    </location>
</feature>